<gene>
    <name evidence="2" type="ORF">UFOPK1419_00380</name>
</gene>
<name>A0A6J6BDG4_9ZZZZ</name>
<organism evidence="2">
    <name type="scientific">freshwater metagenome</name>
    <dbReference type="NCBI Taxonomy" id="449393"/>
    <lineage>
        <taxon>unclassified sequences</taxon>
        <taxon>metagenomes</taxon>
        <taxon>ecological metagenomes</taxon>
    </lineage>
</organism>
<accession>A0A6J6BDG4</accession>
<dbReference type="Pfam" id="PF03972">
    <property type="entry name" value="MmgE_PrpD_N"/>
    <property type="match status" value="1"/>
</dbReference>
<proteinExistence type="predicted"/>
<dbReference type="InterPro" id="IPR036148">
    <property type="entry name" value="MmgE/PrpD_sf"/>
</dbReference>
<protein>
    <submittedName>
        <fullName evidence="2">Unannotated protein</fullName>
    </submittedName>
</protein>
<dbReference type="SUPFAM" id="SSF103378">
    <property type="entry name" value="2-methylcitrate dehydratase PrpD"/>
    <property type="match status" value="1"/>
</dbReference>
<dbReference type="InterPro" id="IPR045336">
    <property type="entry name" value="MmgE_PrpD_N"/>
</dbReference>
<dbReference type="AlphaFoldDB" id="A0A6J6BDG4"/>
<dbReference type="EMBL" id="CAEZSK010000032">
    <property type="protein sequence ID" value="CAB4536443.1"/>
    <property type="molecule type" value="Genomic_DNA"/>
</dbReference>
<dbReference type="Gene3D" id="1.10.4100.10">
    <property type="entry name" value="2-methylcitrate dehydratase PrpD"/>
    <property type="match status" value="1"/>
</dbReference>
<evidence type="ECO:0000259" key="1">
    <source>
        <dbReference type="Pfam" id="PF03972"/>
    </source>
</evidence>
<sequence length="382" mass="41041">MDKKMRGDALLQALVNTPVSENRARLETLFLDFVAEATLGQNRYPNSPEVLTSGISDRAVRLGLFCSARDMDDVDWVVLSHPGSIIWPVAVSVGVEKNLNIDVIFDAAARGYRTGATIANFFGKGHRAKWHATSTSGAFAATTTSAVALGLTPEQHINALHICAANIGGSPQAGFERRGAPQTNRAAAISLGIASAHGALLGAPNIEDIWDGPRGLIEMFFVEAENSQLLNGVDSAKLRLIDTNGFTHSAVAAAEKIIKRNVGSINSIAVVLPASVQAVLDGSRGGPWWNPAHAVAALFESEDPTNLASAEKYLDKTTLEYEDIPIGAGRVRVTTENGIYEEFVDLAPEELFWRDKKWNSAKITDSAEAYKRCSSFPLTALR</sequence>
<evidence type="ECO:0000313" key="2">
    <source>
        <dbReference type="EMBL" id="CAB4536443.1"/>
    </source>
</evidence>
<reference evidence="2" key="1">
    <citation type="submission" date="2020-05" db="EMBL/GenBank/DDBJ databases">
        <authorList>
            <person name="Chiriac C."/>
            <person name="Salcher M."/>
            <person name="Ghai R."/>
            <person name="Kavagutti S V."/>
        </authorList>
    </citation>
    <scope>NUCLEOTIDE SEQUENCE</scope>
</reference>
<dbReference type="GO" id="GO:0016829">
    <property type="term" value="F:lyase activity"/>
    <property type="evidence" value="ECO:0007669"/>
    <property type="project" value="InterPro"/>
</dbReference>
<dbReference type="InterPro" id="IPR042183">
    <property type="entry name" value="MmgE/PrpD_sf_1"/>
</dbReference>
<feature type="domain" description="MmgE/PrpD N-terminal" evidence="1">
    <location>
        <begin position="59"/>
        <end position="225"/>
    </location>
</feature>